<evidence type="ECO:0000256" key="2">
    <source>
        <dbReference type="SAM" id="SignalP"/>
    </source>
</evidence>
<accession>A0A891XIF8</accession>
<sequence length="218" mass="24904">MKTLIVFLLGISLVCSTLPSLEDEEEEDSKDGDEEGEDDEDEEGEDDGDEDGEDDKDPIQMLGKVEKYEDNVKKALPDMNKKVIQIVNYKDSDFVLKFLKVLKFIKKKFTQYMKNIIDESPKLLKNFNKELTEYGEEFNLEPFTKLMCSYIDKVGSTLENSKLFMHMMTNMVADAMQSFAKNMPSTLENWAKLTGLGDPTSCLKCMGIPIMPTKMKLK</sequence>
<feature type="region of interest" description="Disordered" evidence="1">
    <location>
        <begin position="19"/>
        <end position="61"/>
    </location>
</feature>
<feature type="chain" id="PRO_5032968297" evidence="2">
    <location>
        <begin position="17"/>
        <end position="218"/>
    </location>
</feature>
<reference evidence="3" key="1">
    <citation type="journal article" name="Insect Biochem. Mol. Biol.">
        <title>Silk of the common clothes moth, Tineola bisselliella, a cosmopolitan pest belonging to the basal ditrysian moth line.</title>
        <authorList>
            <person name="Rouhova L."/>
            <person name="Kludkiewicz B."/>
            <person name="Sehadova H."/>
            <person name="Sery M."/>
            <person name="Kucerova L."/>
            <person name="Konik P."/>
            <person name="Zurovec M."/>
        </authorList>
    </citation>
    <scope>NUCLEOTIDE SEQUENCE</scope>
    <source>
        <tissue evidence="3">Silk glands</tissue>
    </source>
</reference>
<feature type="signal peptide" evidence="2">
    <location>
        <begin position="1"/>
        <end position="16"/>
    </location>
</feature>
<keyword evidence="2" id="KW-0732">Signal</keyword>
<organism evidence="3">
    <name type="scientific">Tineola bisselliella</name>
    <name type="common">Webbing clothes moth</name>
    <name type="synonym">Tinea bisselliella</name>
    <dbReference type="NCBI Taxonomy" id="93883"/>
    <lineage>
        <taxon>Eukaryota</taxon>
        <taxon>Metazoa</taxon>
        <taxon>Ecdysozoa</taxon>
        <taxon>Arthropoda</taxon>
        <taxon>Hexapoda</taxon>
        <taxon>Insecta</taxon>
        <taxon>Pterygota</taxon>
        <taxon>Neoptera</taxon>
        <taxon>Endopterygota</taxon>
        <taxon>Lepidoptera</taxon>
        <taxon>Glossata</taxon>
        <taxon>Ditrysia</taxon>
        <taxon>Tineoidea</taxon>
        <taxon>Tineidae</taxon>
        <taxon>Tineinae</taxon>
        <taxon>Tineola</taxon>
    </lineage>
</organism>
<dbReference type="AlphaFoldDB" id="A0A891XIF8"/>
<name>A0A891XIF8_TINBI</name>
<proteinExistence type="evidence at transcript level"/>
<feature type="compositionally biased region" description="Acidic residues" evidence="1">
    <location>
        <begin position="21"/>
        <end position="56"/>
    </location>
</feature>
<protein>
    <submittedName>
        <fullName evidence="3">DEE repeats protein 15</fullName>
    </submittedName>
</protein>
<evidence type="ECO:0000256" key="1">
    <source>
        <dbReference type="SAM" id="MobiDB-lite"/>
    </source>
</evidence>
<evidence type="ECO:0000313" key="3">
    <source>
        <dbReference type="EMBL" id="QRN45231.1"/>
    </source>
</evidence>
<gene>
    <name evidence="3" type="primary">DEE15</name>
</gene>
<dbReference type="EMBL" id="MW244697">
    <property type="protein sequence ID" value="QRN45231.1"/>
    <property type="molecule type" value="mRNA"/>
</dbReference>